<evidence type="ECO:0000259" key="11">
    <source>
        <dbReference type="PROSITE" id="PS50059"/>
    </source>
</evidence>
<keyword evidence="13" id="KW-1185">Reference proteome</keyword>
<evidence type="ECO:0000256" key="2">
    <source>
        <dbReference type="ARBA" id="ARBA00004496"/>
    </source>
</evidence>
<protein>
    <recommendedName>
        <fullName evidence="10">Peptidyl-prolyl cis-trans isomerase</fullName>
        <ecNumber evidence="10">5.2.1.8</ecNumber>
    </recommendedName>
</protein>
<comment type="subcellular location">
    <subcellularLocation>
        <location evidence="2">Cytoplasm</location>
    </subcellularLocation>
</comment>
<sequence>MKAGKDKVISLHYTLTVDGEKVESSLDGNEPLWVLLGHGQLIPGLEKALEEREAGESFQVEVPPAEAYGERQEGQTQRVPKKYFQQANKLKPGMATTLALKQGGHRVVVVQKVGMTTVDVDLNHPMAGKALIFDVTVNEVREGTEEEIQHGHAHPPGGAAH</sequence>
<dbReference type="PANTHER" id="PTHR47861">
    <property type="entry name" value="FKBP-TYPE PEPTIDYL-PROLYL CIS-TRANS ISOMERASE SLYD"/>
    <property type="match status" value="1"/>
</dbReference>
<dbReference type="STRING" id="445710.ATSB10_16830"/>
<dbReference type="SUPFAM" id="SSF54534">
    <property type="entry name" value="FKBP-like"/>
    <property type="match status" value="1"/>
</dbReference>
<comment type="function">
    <text evidence="8">Also involved in hydrogenase metallocenter assembly, probably by participating in the nickel insertion step. This function in hydrogenase biosynthesis requires chaperone activity and the presence of the metal-binding domain, but not PPIase activity.</text>
</comment>
<keyword evidence="4" id="KW-0963">Cytoplasm</keyword>
<evidence type="ECO:0000313" key="12">
    <source>
        <dbReference type="EMBL" id="AND69137.1"/>
    </source>
</evidence>
<dbReference type="GO" id="GO:0005737">
    <property type="term" value="C:cytoplasm"/>
    <property type="evidence" value="ECO:0007669"/>
    <property type="project" value="UniProtKB-SubCell"/>
</dbReference>
<evidence type="ECO:0000256" key="3">
    <source>
        <dbReference type="ARBA" id="ARBA00006577"/>
    </source>
</evidence>
<keyword evidence="7 9" id="KW-0413">Isomerase</keyword>
<dbReference type="Pfam" id="PF00254">
    <property type="entry name" value="FKBP_C"/>
    <property type="match status" value="1"/>
</dbReference>
<keyword evidence="5 9" id="KW-0697">Rotamase</keyword>
<comment type="similarity">
    <text evidence="3 10">Belongs to the FKBP-type PPIase family.</text>
</comment>
<evidence type="ECO:0000256" key="9">
    <source>
        <dbReference type="PROSITE-ProRule" id="PRU00277"/>
    </source>
</evidence>
<dbReference type="KEGG" id="dtx:ATSB10_16830"/>
<dbReference type="GO" id="GO:0042026">
    <property type="term" value="P:protein refolding"/>
    <property type="evidence" value="ECO:0007669"/>
    <property type="project" value="UniProtKB-ARBA"/>
</dbReference>
<dbReference type="Gene3D" id="3.10.50.40">
    <property type="match status" value="1"/>
</dbReference>
<evidence type="ECO:0000256" key="8">
    <source>
        <dbReference type="ARBA" id="ARBA00037071"/>
    </source>
</evidence>
<evidence type="ECO:0000256" key="6">
    <source>
        <dbReference type="ARBA" id="ARBA00023186"/>
    </source>
</evidence>
<gene>
    <name evidence="12" type="ORF">ATSB10_16830</name>
</gene>
<dbReference type="AlphaFoldDB" id="A0A160N160"/>
<proteinExistence type="inferred from homology"/>
<keyword evidence="6" id="KW-0143">Chaperone</keyword>
<evidence type="ECO:0000256" key="1">
    <source>
        <dbReference type="ARBA" id="ARBA00000971"/>
    </source>
</evidence>
<reference evidence="12 13" key="1">
    <citation type="submission" date="2016-02" db="EMBL/GenBank/DDBJ databases">
        <title>Complete genome sequencing and analysis of ATSB10, Dyella thiooxydans isolated from rhizosphere soil of sunflower (Helianthus annuus L.).</title>
        <authorList>
            <person name="Lee Y."/>
            <person name="Hwangbo K."/>
            <person name="Chung H."/>
            <person name="Yoo J."/>
            <person name="Kim K.Y."/>
            <person name="Sa T.M."/>
            <person name="Um Y."/>
            <person name="Madhaiyan M."/>
        </authorList>
    </citation>
    <scope>NUCLEOTIDE SEQUENCE [LARGE SCALE GENOMIC DNA]</scope>
    <source>
        <strain evidence="12 13">ATSB10</strain>
    </source>
</reference>
<evidence type="ECO:0000256" key="7">
    <source>
        <dbReference type="ARBA" id="ARBA00023235"/>
    </source>
</evidence>
<evidence type="ECO:0000256" key="5">
    <source>
        <dbReference type="ARBA" id="ARBA00023110"/>
    </source>
</evidence>
<evidence type="ECO:0000256" key="10">
    <source>
        <dbReference type="RuleBase" id="RU003915"/>
    </source>
</evidence>
<organism evidence="12 13">
    <name type="scientific">Dyella thiooxydans</name>
    <dbReference type="NCBI Taxonomy" id="445710"/>
    <lineage>
        <taxon>Bacteria</taxon>
        <taxon>Pseudomonadati</taxon>
        <taxon>Pseudomonadota</taxon>
        <taxon>Gammaproteobacteria</taxon>
        <taxon>Lysobacterales</taxon>
        <taxon>Rhodanobacteraceae</taxon>
        <taxon>Dyella</taxon>
    </lineage>
</organism>
<dbReference type="EMBL" id="CP014841">
    <property type="protein sequence ID" value="AND69137.1"/>
    <property type="molecule type" value="Genomic_DNA"/>
</dbReference>
<dbReference type="InterPro" id="IPR001179">
    <property type="entry name" value="PPIase_FKBP_dom"/>
</dbReference>
<evidence type="ECO:0000313" key="13">
    <source>
        <dbReference type="Proteomes" id="UP000077255"/>
    </source>
</evidence>
<dbReference type="Proteomes" id="UP000077255">
    <property type="component" value="Chromosome"/>
</dbReference>
<dbReference type="PATRIC" id="fig|445710.3.peg.1678"/>
<dbReference type="OrthoDB" id="9808891at2"/>
<evidence type="ECO:0000256" key="4">
    <source>
        <dbReference type="ARBA" id="ARBA00022490"/>
    </source>
</evidence>
<dbReference type="EC" id="5.2.1.8" evidence="10"/>
<dbReference type="PROSITE" id="PS50059">
    <property type="entry name" value="FKBP_PPIASE"/>
    <property type="match status" value="1"/>
</dbReference>
<dbReference type="InterPro" id="IPR046357">
    <property type="entry name" value="PPIase_dom_sf"/>
</dbReference>
<dbReference type="RefSeq" id="WP_063671973.1">
    <property type="nucleotide sequence ID" value="NZ_CP014841.1"/>
</dbReference>
<name>A0A160N160_9GAMM</name>
<accession>A0A160N160</accession>
<feature type="domain" description="PPIase FKBP-type" evidence="11">
    <location>
        <begin position="6"/>
        <end position="80"/>
    </location>
</feature>
<comment type="catalytic activity">
    <reaction evidence="1 9 10">
        <text>[protein]-peptidylproline (omega=180) = [protein]-peptidylproline (omega=0)</text>
        <dbReference type="Rhea" id="RHEA:16237"/>
        <dbReference type="Rhea" id="RHEA-COMP:10747"/>
        <dbReference type="Rhea" id="RHEA-COMP:10748"/>
        <dbReference type="ChEBI" id="CHEBI:83833"/>
        <dbReference type="ChEBI" id="CHEBI:83834"/>
        <dbReference type="EC" id="5.2.1.8"/>
    </reaction>
</comment>
<dbReference type="PANTHER" id="PTHR47861:SF3">
    <property type="entry name" value="FKBP-TYPE PEPTIDYL-PROLYL CIS-TRANS ISOMERASE SLYD"/>
    <property type="match status" value="1"/>
</dbReference>
<dbReference type="GO" id="GO:0003755">
    <property type="term" value="F:peptidyl-prolyl cis-trans isomerase activity"/>
    <property type="evidence" value="ECO:0007669"/>
    <property type="project" value="UniProtKB-UniRule"/>
</dbReference>